<organism evidence="1 2">
    <name type="scientific">Fusarium austroafricanum</name>
    <dbReference type="NCBI Taxonomy" id="2364996"/>
    <lineage>
        <taxon>Eukaryota</taxon>
        <taxon>Fungi</taxon>
        <taxon>Dikarya</taxon>
        <taxon>Ascomycota</taxon>
        <taxon>Pezizomycotina</taxon>
        <taxon>Sordariomycetes</taxon>
        <taxon>Hypocreomycetidae</taxon>
        <taxon>Hypocreales</taxon>
        <taxon>Nectriaceae</taxon>
        <taxon>Fusarium</taxon>
        <taxon>Fusarium concolor species complex</taxon>
    </lineage>
</organism>
<evidence type="ECO:0000313" key="1">
    <source>
        <dbReference type="EMBL" id="KAF4449585.1"/>
    </source>
</evidence>
<reference evidence="1" key="1">
    <citation type="submission" date="2020-01" db="EMBL/GenBank/DDBJ databases">
        <title>Identification and distribution of gene clusters putatively required for synthesis of sphingolipid metabolism inhibitors in phylogenetically diverse species of the filamentous fungus Fusarium.</title>
        <authorList>
            <person name="Kim H.-S."/>
            <person name="Busman M."/>
            <person name="Brown D.W."/>
            <person name="Divon H."/>
            <person name="Uhlig S."/>
            <person name="Proctor R.H."/>
        </authorList>
    </citation>
    <scope>NUCLEOTIDE SEQUENCE</scope>
    <source>
        <strain evidence="1">NRRL 53441</strain>
    </source>
</reference>
<protein>
    <submittedName>
        <fullName evidence="1">Ubiquitin-protein ligase</fullName>
    </submittedName>
</protein>
<keyword evidence="2" id="KW-1185">Reference proteome</keyword>
<accession>A0A8H4KG83</accession>
<gene>
    <name evidence="1" type="ORF">F53441_7152</name>
</gene>
<dbReference type="AlphaFoldDB" id="A0A8H4KG83"/>
<name>A0A8H4KG83_9HYPO</name>
<dbReference type="OrthoDB" id="66095at2759"/>
<proteinExistence type="predicted"/>
<dbReference type="GO" id="GO:0016874">
    <property type="term" value="F:ligase activity"/>
    <property type="evidence" value="ECO:0007669"/>
    <property type="project" value="UniProtKB-KW"/>
</dbReference>
<dbReference type="Proteomes" id="UP000605986">
    <property type="component" value="Unassembled WGS sequence"/>
</dbReference>
<evidence type="ECO:0000313" key="2">
    <source>
        <dbReference type="Proteomes" id="UP000605986"/>
    </source>
</evidence>
<comment type="caution">
    <text evidence="1">The sequence shown here is derived from an EMBL/GenBank/DDBJ whole genome shotgun (WGS) entry which is preliminary data.</text>
</comment>
<dbReference type="EMBL" id="JAADJG010000278">
    <property type="protein sequence ID" value="KAF4449585.1"/>
    <property type="molecule type" value="Genomic_DNA"/>
</dbReference>
<keyword evidence="1" id="KW-0436">Ligase</keyword>
<sequence length="260" mass="29503">MTQQPDDWLLFSQDSHPSLADSGEAHDVIASFLPPELSRPIISLVYNPWLTARRDEVRDYRAVASTPESNDDYSIAALFLSTGPIPTDPQNLKKAIPQRIIFQTRSADQGWATFGGDGTFENSHTWFEASILRPWGPNHQQDAGDVPLEETLASISSWDPAEARDHLRTQGWDFVEGEDERITWRVCNNVTAQSEFQNYEVEWRRNLATEVEDENAIGDGEGFLELLGPGCIVALWARAEQRYWVNKVQAATIEIEYEFF</sequence>